<dbReference type="AlphaFoldDB" id="A0AAD4G843"/>
<keyword evidence="2" id="KW-1185">Reference proteome</keyword>
<sequence>MSGSIPPTHIMLIVPADPDRQSLVTHRASLFKWTRSSPPAWAPLLLPALFQRLVARFWRQSNTPVQYRGARKSLRTLGFGGHAPRPTFSSRSLALSTRSTHSVPRWRFGRQGPKEQPFNCWTREILNAPLTSPFKASSVSLGLGNSGRIDETTRECLSQACCEATTGYRLAELLEFSETDWSDDLRRLFGEQRHTFRSKMMQTAAPFANKYGMSGRVGPQGVLPPAGKAAAAARLCEDMINDENWELYYLHNRAGTAGNASDVALRRLRLDSDTMWGHNSHSPPRLFRNCFGLCPSPCSAWRGSGSSADASLRYSVEAYAPMEARVINGMNQVLEGSGTAAVSRHGLENMPFDLHRRGLELLSKTQTPRSPHFYIPSFEQLLSLTGAQPFTEAQGETQFLPRETQEVVGASVRGQALAFEATQGLAPYRDESKGALEGWVPAGFGDRSAAFHSFVELVRGLSPRELTPVLAPVSPRVKLWFALLMGSGGGEPSDAFERQRVLDKRRELWRYHCILVFQ</sequence>
<reference evidence="1" key="1">
    <citation type="submission" date="2019-10" db="EMBL/GenBank/DDBJ databases">
        <authorList>
            <consortium name="DOE Joint Genome Institute"/>
            <person name="Kuo A."/>
            <person name="Miyauchi S."/>
            <person name="Kiss E."/>
            <person name="Drula E."/>
            <person name="Kohler A."/>
            <person name="Sanchez-Garcia M."/>
            <person name="Andreopoulos B."/>
            <person name="Barry K.W."/>
            <person name="Bonito G."/>
            <person name="Buee M."/>
            <person name="Carver A."/>
            <person name="Chen C."/>
            <person name="Cichocki N."/>
            <person name="Clum A."/>
            <person name="Culley D."/>
            <person name="Crous P.W."/>
            <person name="Fauchery L."/>
            <person name="Girlanda M."/>
            <person name="Hayes R."/>
            <person name="Keri Z."/>
            <person name="LaButti K."/>
            <person name="Lipzen A."/>
            <person name="Lombard V."/>
            <person name="Magnuson J."/>
            <person name="Maillard F."/>
            <person name="Morin E."/>
            <person name="Murat C."/>
            <person name="Nolan M."/>
            <person name="Ohm R."/>
            <person name="Pangilinan J."/>
            <person name="Pereira M."/>
            <person name="Perotto S."/>
            <person name="Peter M."/>
            <person name="Riley R."/>
            <person name="Sitrit Y."/>
            <person name="Stielow B."/>
            <person name="Szollosi G."/>
            <person name="Zifcakova L."/>
            <person name="Stursova M."/>
            <person name="Spatafora J.W."/>
            <person name="Tedersoo L."/>
            <person name="Vaario L.-M."/>
            <person name="Yamada A."/>
            <person name="Yan M."/>
            <person name="Wang P."/>
            <person name="Xu J."/>
            <person name="Bruns T."/>
            <person name="Baldrian P."/>
            <person name="Vilgalys R."/>
            <person name="Henrissat B."/>
            <person name="Grigoriev I.V."/>
            <person name="Hibbett D."/>
            <person name="Nagy L.G."/>
            <person name="Martin F.M."/>
        </authorList>
    </citation>
    <scope>NUCLEOTIDE SEQUENCE</scope>
    <source>
        <strain evidence="1">BED1</strain>
    </source>
</reference>
<comment type="caution">
    <text evidence="1">The sequence shown here is derived from an EMBL/GenBank/DDBJ whole genome shotgun (WGS) entry which is preliminary data.</text>
</comment>
<reference evidence="1" key="2">
    <citation type="journal article" date="2020" name="Nat. Commun.">
        <title>Large-scale genome sequencing of mycorrhizal fungi provides insights into the early evolution of symbiotic traits.</title>
        <authorList>
            <person name="Miyauchi S."/>
            <person name="Kiss E."/>
            <person name="Kuo A."/>
            <person name="Drula E."/>
            <person name="Kohler A."/>
            <person name="Sanchez-Garcia M."/>
            <person name="Morin E."/>
            <person name="Andreopoulos B."/>
            <person name="Barry K.W."/>
            <person name="Bonito G."/>
            <person name="Buee M."/>
            <person name="Carver A."/>
            <person name="Chen C."/>
            <person name="Cichocki N."/>
            <person name="Clum A."/>
            <person name="Culley D."/>
            <person name="Crous P.W."/>
            <person name="Fauchery L."/>
            <person name="Girlanda M."/>
            <person name="Hayes R.D."/>
            <person name="Keri Z."/>
            <person name="LaButti K."/>
            <person name="Lipzen A."/>
            <person name="Lombard V."/>
            <person name="Magnuson J."/>
            <person name="Maillard F."/>
            <person name="Murat C."/>
            <person name="Nolan M."/>
            <person name="Ohm R.A."/>
            <person name="Pangilinan J."/>
            <person name="Pereira M.F."/>
            <person name="Perotto S."/>
            <person name="Peter M."/>
            <person name="Pfister S."/>
            <person name="Riley R."/>
            <person name="Sitrit Y."/>
            <person name="Stielow J.B."/>
            <person name="Szollosi G."/>
            <person name="Zifcakova L."/>
            <person name="Stursova M."/>
            <person name="Spatafora J.W."/>
            <person name="Tedersoo L."/>
            <person name="Vaario L.M."/>
            <person name="Yamada A."/>
            <person name="Yan M."/>
            <person name="Wang P."/>
            <person name="Xu J."/>
            <person name="Bruns T."/>
            <person name="Baldrian P."/>
            <person name="Vilgalys R."/>
            <person name="Dunand C."/>
            <person name="Henrissat B."/>
            <person name="Grigoriev I.V."/>
            <person name="Hibbett D."/>
            <person name="Nagy L.G."/>
            <person name="Martin F.M."/>
        </authorList>
    </citation>
    <scope>NUCLEOTIDE SEQUENCE</scope>
    <source>
        <strain evidence="1">BED1</strain>
    </source>
</reference>
<dbReference type="Proteomes" id="UP001194468">
    <property type="component" value="Unassembled WGS sequence"/>
</dbReference>
<evidence type="ECO:0000313" key="2">
    <source>
        <dbReference type="Proteomes" id="UP001194468"/>
    </source>
</evidence>
<dbReference type="EMBL" id="WHUW01000087">
    <property type="protein sequence ID" value="KAF8426483.1"/>
    <property type="molecule type" value="Genomic_DNA"/>
</dbReference>
<accession>A0AAD4G843</accession>
<proteinExistence type="predicted"/>
<name>A0AAD4G843_BOLED</name>
<organism evidence="1 2">
    <name type="scientific">Boletus edulis BED1</name>
    <dbReference type="NCBI Taxonomy" id="1328754"/>
    <lineage>
        <taxon>Eukaryota</taxon>
        <taxon>Fungi</taxon>
        <taxon>Dikarya</taxon>
        <taxon>Basidiomycota</taxon>
        <taxon>Agaricomycotina</taxon>
        <taxon>Agaricomycetes</taxon>
        <taxon>Agaricomycetidae</taxon>
        <taxon>Boletales</taxon>
        <taxon>Boletineae</taxon>
        <taxon>Boletaceae</taxon>
        <taxon>Boletoideae</taxon>
        <taxon>Boletus</taxon>
    </lineage>
</organism>
<gene>
    <name evidence="1" type="ORF">L210DRAFT_3509134</name>
</gene>
<protein>
    <submittedName>
        <fullName evidence="1">Uncharacterized protein</fullName>
    </submittedName>
</protein>
<evidence type="ECO:0000313" key="1">
    <source>
        <dbReference type="EMBL" id="KAF8426483.1"/>
    </source>
</evidence>